<reference evidence="3" key="1">
    <citation type="submission" date="2018-03" db="EMBL/GenBank/DDBJ databases">
        <title>Genomic analysis of the strain SH-1 isolated from shrimp intestine.</title>
        <authorList>
            <person name="Kim Y.-S."/>
            <person name="Kim S.-E."/>
            <person name="Kim K.-H."/>
        </authorList>
    </citation>
    <scope>NUCLEOTIDE SEQUENCE [LARGE SCALE GENOMIC DNA]</scope>
    <source>
        <strain evidence="3">SH-1</strain>
    </source>
</reference>
<keyword evidence="1" id="KW-1133">Transmembrane helix</keyword>
<dbReference type="AlphaFoldDB" id="A0A2S0MUH9"/>
<dbReference type="EMBL" id="CP027665">
    <property type="protein sequence ID" value="AVO39554.1"/>
    <property type="molecule type" value="Genomic_DNA"/>
</dbReference>
<name>A0A2S0MUH9_9RHOB</name>
<protein>
    <submittedName>
        <fullName evidence="2">Uncharacterized protein</fullName>
    </submittedName>
</protein>
<evidence type="ECO:0000313" key="2">
    <source>
        <dbReference type="EMBL" id="AVO39554.1"/>
    </source>
</evidence>
<feature type="transmembrane region" description="Helical" evidence="1">
    <location>
        <begin position="23"/>
        <end position="41"/>
    </location>
</feature>
<keyword evidence="1" id="KW-0812">Transmembrane</keyword>
<keyword evidence="1" id="KW-0472">Membrane</keyword>
<sequence length="173" mass="18816">MANGNEPTQVVLAEVGVSAPRRWLGVAMLTVIGGLVIYVALATPPAPGWQAFLIATGLAALWVAERMRRATGSRIELTMTELRETGGETIALVAEIEAVDRGFFALKPSNGFLLRTRQPGSRRWRPGLWWRMGRRVGVGGVTPARQTKMMSEMLAAMLAERDHSGGDHDPHTT</sequence>
<dbReference type="Proteomes" id="UP000237655">
    <property type="component" value="Chromosome"/>
</dbReference>
<proteinExistence type="predicted"/>
<evidence type="ECO:0000313" key="3">
    <source>
        <dbReference type="Proteomes" id="UP000237655"/>
    </source>
</evidence>
<accession>A0A2S0MUH9</accession>
<organism evidence="2 3">
    <name type="scientific">Pukyongiella litopenaei</name>
    <dbReference type="NCBI Taxonomy" id="2605946"/>
    <lineage>
        <taxon>Bacteria</taxon>
        <taxon>Pseudomonadati</taxon>
        <taxon>Pseudomonadota</taxon>
        <taxon>Alphaproteobacteria</taxon>
        <taxon>Rhodobacterales</taxon>
        <taxon>Paracoccaceae</taxon>
        <taxon>Pukyongiella</taxon>
    </lineage>
</organism>
<keyword evidence="3" id="KW-1185">Reference proteome</keyword>
<gene>
    <name evidence="2" type="ORF">C6Y53_00055</name>
</gene>
<feature type="transmembrane region" description="Helical" evidence="1">
    <location>
        <begin position="47"/>
        <end position="64"/>
    </location>
</feature>
<evidence type="ECO:0000256" key="1">
    <source>
        <dbReference type="SAM" id="Phobius"/>
    </source>
</evidence>
<dbReference type="RefSeq" id="WP_106473858.1">
    <property type="nucleotide sequence ID" value="NZ_CP027665.1"/>
</dbReference>
<dbReference type="KEGG" id="thas:C6Y53_00055"/>